<dbReference type="PANTHER" id="PTHR32063">
    <property type="match status" value="1"/>
</dbReference>
<dbReference type="Gene3D" id="3.30.70.1440">
    <property type="entry name" value="Multidrug efflux transporter AcrB pore domain"/>
    <property type="match status" value="1"/>
</dbReference>
<dbReference type="AlphaFoldDB" id="A0A841GC43"/>
<feature type="transmembrane region" description="Helical" evidence="8">
    <location>
        <begin position="462"/>
        <end position="480"/>
    </location>
</feature>
<keyword evidence="3" id="KW-1003">Cell membrane</keyword>
<dbReference type="SUPFAM" id="SSF82866">
    <property type="entry name" value="Multidrug efflux transporter AcrB transmembrane domain"/>
    <property type="match status" value="2"/>
</dbReference>
<dbReference type="PANTHER" id="PTHR32063:SF28">
    <property type="entry name" value="BLR2861 PROTEIN"/>
    <property type="match status" value="1"/>
</dbReference>
<evidence type="ECO:0000256" key="3">
    <source>
        <dbReference type="ARBA" id="ARBA00022475"/>
    </source>
</evidence>
<keyword evidence="6 8" id="KW-1133">Transmembrane helix</keyword>
<evidence type="ECO:0000313" key="10">
    <source>
        <dbReference type="Proteomes" id="UP000585721"/>
    </source>
</evidence>
<dbReference type="InterPro" id="IPR001036">
    <property type="entry name" value="Acrflvin-R"/>
</dbReference>
<feature type="transmembrane region" description="Helical" evidence="8">
    <location>
        <begin position="385"/>
        <end position="409"/>
    </location>
</feature>
<dbReference type="GO" id="GO:0005886">
    <property type="term" value="C:plasma membrane"/>
    <property type="evidence" value="ECO:0007669"/>
    <property type="project" value="UniProtKB-SubCell"/>
</dbReference>
<accession>A0A841GC43</accession>
<feature type="transmembrane region" description="Helical" evidence="8">
    <location>
        <begin position="844"/>
        <end position="864"/>
    </location>
</feature>
<dbReference type="Gene3D" id="1.20.1640.10">
    <property type="entry name" value="Multidrug efflux transporter AcrB transmembrane domain"/>
    <property type="match status" value="2"/>
</dbReference>
<sequence length="1024" mass="110740">MRFTDLFIRRPVLAVTISLMMVLFGLEALRGMAIREYPKITNTVITVTTNYYGASADVIQGFITQPVEQAIAQAENIDYMTSRSQLGRSTITVNMRLNTDPNAALADVLAKVNSVRSQLPRDADDPSITSSTGSNTSVVYIAFSSAELNSSQITDYLERVIKPQLFTVQGVAKVNLYGGTQFAMRIWLDPLKMGAYNLSASQVMSVLQANNYQSAPGQATGYFVLYNAEADTQVNSTEQLADLIVASHDGTVVRVRDIAKVTLEKSHDQYRALANGKEAVIAAVDAAPSANPLEIAANVNKLLPGFEQNLPNTMSMKLLYDSTRAINESIYEVLKTIVEAAAIVVVVIALFLGSMRAVVIPIVTIPLSLIGVVMLMQAFGFSINLITLLAMVLAIGLVVDDAIVVVENVDRHIKAGETPFRAAIIGTREIASPVITMTITLAAVYTPIALMGGVTGSIFKEFALTLAGAVFISGVIALTLSPMMCSAMLKPHTNPNRFERAVENALNRLTAAYSRMLDKVMTRRPVIITFGVIVLAVMPVLFKLIPAELAPSEDRGAYLMMAKAPNTANLDYIQNNMMAAGDLLMKDPAMATNLALAGIPNSNQGLAIAILKPWSEREKAPVIVQRTNAALQNIPGVAISSFQFPELPGAGGGLPLQLVITTPNEFRNLFEVASAALDKVKTNRQFVYTELDLTFDSATMRIVINRDKAGAYGVTMQDIAATLNAMMGDGNLNRVSLNGRSYEVIPQVERQFRLNPESVKQYYVQAANGQSIPLGNLVTVELKSEIRALPHYNQLNSATIGIVPTMPMGDAIQWLEQNVVSELPQGYQHDYMGAARQYVQEGSALMFTFLLALCVIFLVLAAQFESWRDPLVIMVSVPLAICGALVALAWGLSTMNIYTQVGLITLVGLISKHGILICEVAREQQLLKGLARMDAVKIAARIRLRPILMTTAAMVAGLLPLLGAFGAGALSRFSIGIVIVAGLTIGTFFTLFVLPVIYTYVGKKHQPLPEFDESVAPLALHDDA</sequence>
<evidence type="ECO:0000256" key="6">
    <source>
        <dbReference type="ARBA" id="ARBA00022989"/>
    </source>
</evidence>
<evidence type="ECO:0000256" key="5">
    <source>
        <dbReference type="ARBA" id="ARBA00022692"/>
    </source>
</evidence>
<feature type="transmembrane region" description="Helical" evidence="8">
    <location>
        <begin position="947"/>
        <end position="967"/>
    </location>
</feature>
<dbReference type="InterPro" id="IPR027463">
    <property type="entry name" value="AcrB_DN_DC_subdom"/>
</dbReference>
<evidence type="ECO:0000256" key="1">
    <source>
        <dbReference type="ARBA" id="ARBA00004429"/>
    </source>
</evidence>
<dbReference type="Pfam" id="PF00873">
    <property type="entry name" value="ACR_tran"/>
    <property type="match status" value="1"/>
</dbReference>
<dbReference type="PRINTS" id="PR00702">
    <property type="entry name" value="ACRIFLAVINRP"/>
</dbReference>
<proteinExistence type="predicted"/>
<feature type="transmembrane region" description="Helical" evidence="8">
    <location>
        <begin position="525"/>
        <end position="545"/>
    </location>
</feature>
<dbReference type="Gene3D" id="3.30.70.1320">
    <property type="entry name" value="Multidrug efflux transporter AcrB pore domain like"/>
    <property type="match status" value="1"/>
</dbReference>
<feature type="transmembrane region" description="Helical" evidence="8">
    <location>
        <begin position="12"/>
        <end position="33"/>
    </location>
</feature>
<dbReference type="SUPFAM" id="SSF82714">
    <property type="entry name" value="Multidrug efflux transporter AcrB TolC docking domain, DN and DC subdomains"/>
    <property type="match status" value="2"/>
</dbReference>
<feature type="transmembrane region" description="Helical" evidence="8">
    <location>
        <begin position="973"/>
        <end position="1001"/>
    </location>
</feature>
<comment type="caution">
    <text evidence="9">The sequence shown here is derived from an EMBL/GenBank/DDBJ whole genome shotgun (WGS) entry which is preliminary data.</text>
</comment>
<evidence type="ECO:0000256" key="7">
    <source>
        <dbReference type="ARBA" id="ARBA00023136"/>
    </source>
</evidence>
<dbReference type="RefSeq" id="WP_188027443.1">
    <property type="nucleotide sequence ID" value="NZ_JACHGR010000009.1"/>
</dbReference>
<dbReference type="EMBL" id="JACHGR010000009">
    <property type="protein sequence ID" value="MBB6056728.1"/>
    <property type="molecule type" value="Genomic_DNA"/>
</dbReference>
<keyword evidence="5 8" id="KW-0812">Transmembrane</keyword>
<feature type="transmembrane region" description="Helical" evidence="8">
    <location>
        <begin position="430"/>
        <end position="450"/>
    </location>
</feature>
<dbReference type="FunFam" id="3.30.70.1430:FF:000001">
    <property type="entry name" value="Efflux pump membrane transporter"/>
    <property type="match status" value="1"/>
</dbReference>
<dbReference type="SUPFAM" id="SSF82693">
    <property type="entry name" value="Multidrug efflux transporter AcrB pore domain, PN1, PN2, PC1 and PC2 subdomains"/>
    <property type="match status" value="3"/>
</dbReference>
<evidence type="ECO:0000256" key="8">
    <source>
        <dbReference type="SAM" id="Phobius"/>
    </source>
</evidence>
<name>A0A841GC43_9GAMM</name>
<dbReference type="GO" id="GO:0042910">
    <property type="term" value="F:xenobiotic transmembrane transporter activity"/>
    <property type="evidence" value="ECO:0007669"/>
    <property type="project" value="TreeGrafter"/>
</dbReference>
<feature type="transmembrane region" description="Helical" evidence="8">
    <location>
        <begin position="897"/>
        <end position="918"/>
    </location>
</feature>
<dbReference type="Proteomes" id="UP000585721">
    <property type="component" value="Unassembled WGS sequence"/>
</dbReference>
<feature type="transmembrane region" description="Helical" evidence="8">
    <location>
        <begin position="871"/>
        <end position="891"/>
    </location>
</feature>
<protein>
    <submittedName>
        <fullName evidence="9">Multidrug efflux pump</fullName>
    </submittedName>
</protein>
<evidence type="ECO:0000256" key="2">
    <source>
        <dbReference type="ARBA" id="ARBA00022448"/>
    </source>
</evidence>
<feature type="transmembrane region" description="Helical" evidence="8">
    <location>
        <begin position="333"/>
        <end position="352"/>
    </location>
</feature>
<organism evidence="9 10">
    <name type="scientific">Tolumonas osonensis</name>
    <dbReference type="NCBI Taxonomy" id="675874"/>
    <lineage>
        <taxon>Bacteria</taxon>
        <taxon>Pseudomonadati</taxon>
        <taxon>Pseudomonadota</taxon>
        <taxon>Gammaproteobacteria</taxon>
        <taxon>Aeromonadales</taxon>
        <taxon>Aeromonadaceae</taxon>
        <taxon>Tolumonas</taxon>
    </lineage>
</organism>
<keyword evidence="4" id="KW-0997">Cell inner membrane</keyword>
<keyword evidence="7 8" id="KW-0472">Membrane</keyword>
<reference evidence="9 10" key="1">
    <citation type="submission" date="2020-08" db="EMBL/GenBank/DDBJ databases">
        <title>Genomic Encyclopedia of Type Strains, Phase IV (KMG-IV): sequencing the most valuable type-strain genomes for metagenomic binning, comparative biology and taxonomic classification.</title>
        <authorList>
            <person name="Goeker M."/>
        </authorList>
    </citation>
    <scope>NUCLEOTIDE SEQUENCE [LARGE SCALE GENOMIC DNA]</scope>
    <source>
        <strain evidence="9 10">DSM 22975</strain>
    </source>
</reference>
<gene>
    <name evidence="9" type="ORF">HNR75_002667</name>
</gene>
<dbReference type="Gene3D" id="3.30.2090.10">
    <property type="entry name" value="Multidrug efflux transporter AcrB TolC docking domain, DN and DC subdomains"/>
    <property type="match status" value="2"/>
</dbReference>
<evidence type="ECO:0000256" key="4">
    <source>
        <dbReference type="ARBA" id="ARBA00022519"/>
    </source>
</evidence>
<evidence type="ECO:0000313" key="9">
    <source>
        <dbReference type="EMBL" id="MBB6056728.1"/>
    </source>
</evidence>
<keyword evidence="2" id="KW-0813">Transport</keyword>
<dbReference type="FunFam" id="1.20.1640.10:FF:000001">
    <property type="entry name" value="Efflux pump membrane transporter"/>
    <property type="match status" value="1"/>
</dbReference>
<feature type="transmembrane region" description="Helical" evidence="8">
    <location>
        <begin position="359"/>
        <end position="379"/>
    </location>
</feature>
<dbReference type="NCBIfam" id="NF033617">
    <property type="entry name" value="RND_permease_2"/>
    <property type="match status" value="1"/>
</dbReference>
<comment type="subcellular location">
    <subcellularLocation>
        <location evidence="1">Cell inner membrane</location>
        <topology evidence="1">Multi-pass membrane protein</topology>
    </subcellularLocation>
</comment>
<keyword evidence="10" id="KW-1185">Reference proteome</keyword>
<dbReference type="Gene3D" id="3.30.70.1430">
    <property type="entry name" value="Multidrug efflux transporter AcrB pore domain"/>
    <property type="match status" value="2"/>
</dbReference>